<reference evidence="3 4" key="1">
    <citation type="submission" date="2024-06" db="EMBL/GenBank/DDBJ databases">
        <title>The Natural Products Discovery Center: Release of the First 8490 Sequenced Strains for Exploring Actinobacteria Biosynthetic Diversity.</title>
        <authorList>
            <person name="Kalkreuter E."/>
            <person name="Kautsar S.A."/>
            <person name="Yang D."/>
            <person name="Bader C.D."/>
            <person name="Teijaro C.N."/>
            <person name="Fluegel L."/>
            <person name="Davis C.M."/>
            <person name="Simpson J.R."/>
            <person name="Lauterbach L."/>
            <person name="Steele A.D."/>
            <person name="Gui C."/>
            <person name="Meng S."/>
            <person name="Li G."/>
            <person name="Viehrig K."/>
            <person name="Ye F."/>
            <person name="Su P."/>
            <person name="Kiefer A.F."/>
            <person name="Nichols A."/>
            <person name="Cepeda A.J."/>
            <person name="Yan W."/>
            <person name="Fan B."/>
            <person name="Jiang Y."/>
            <person name="Adhikari A."/>
            <person name="Zheng C.-J."/>
            <person name="Schuster L."/>
            <person name="Cowan T.M."/>
            <person name="Smanski M.J."/>
            <person name="Chevrette M.G."/>
            <person name="De Carvalho L.P.S."/>
            <person name="Shen B."/>
        </authorList>
    </citation>
    <scope>NUCLEOTIDE SEQUENCE [LARGE SCALE GENOMIC DNA]</scope>
    <source>
        <strain evidence="3 4">NPDC046851</strain>
    </source>
</reference>
<dbReference type="SUPFAM" id="SSF52266">
    <property type="entry name" value="SGNH hydrolase"/>
    <property type="match status" value="1"/>
</dbReference>
<dbReference type="GO" id="GO:0016787">
    <property type="term" value="F:hydrolase activity"/>
    <property type="evidence" value="ECO:0007669"/>
    <property type="project" value="UniProtKB-KW"/>
</dbReference>
<sequence>MSSGAYLRYVALGDSQTEGLGDGDDVQGFRGWADRLAERVARHSPGLLYANLAVRGRKAGEVRAEQLAPALAMRPDLASVVAGVNDVLRPSCDLDEVAGHVEAMFAALTAQGATVVTLMFPDVGRISPMARPLAPRVLALNARIREAAARHGVVVAETAAHPVATDPRLWSADRLHAGPLGHDRIADAAAYALGLPGSDDRWALPLPADEVRAAGLRAVGAELRWAGSFLGPWLLRRLRGQSSGDGRRPKRPELLPVLAATT</sequence>
<dbReference type="EC" id="3.1.-.-" evidence="3"/>
<feature type="region of interest" description="Disordered" evidence="1">
    <location>
        <begin position="241"/>
        <end position="262"/>
    </location>
</feature>
<evidence type="ECO:0000313" key="4">
    <source>
        <dbReference type="Proteomes" id="UP001551189"/>
    </source>
</evidence>
<comment type="caution">
    <text evidence="3">The sequence shown here is derived from an EMBL/GenBank/DDBJ whole genome shotgun (WGS) entry which is preliminary data.</text>
</comment>
<proteinExistence type="predicted"/>
<dbReference type="Proteomes" id="UP001551189">
    <property type="component" value="Unassembled WGS sequence"/>
</dbReference>
<evidence type="ECO:0000313" key="3">
    <source>
        <dbReference type="EMBL" id="MEU6800213.1"/>
    </source>
</evidence>
<dbReference type="PANTHER" id="PTHR43784">
    <property type="entry name" value="GDSL-LIKE LIPASE/ACYLHYDROLASE, PUTATIVE (AFU_ORTHOLOGUE AFUA_2G00820)-RELATED"/>
    <property type="match status" value="1"/>
</dbReference>
<keyword evidence="4" id="KW-1185">Reference proteome</keyword>
<dbReference type="InterPro" id="IPR036514">
    <property type="entry name" value="SGNH_hydro_sf"/>
</dbReference>
<dbReference type="PANTHER" id="PTHR43784:SF2">
    <property type="entry name" value="GDSL-LIKE LIPASE_ACYLHYDROLASE, PUTATIVE (AFU_ORTHOLOGUE AFUA_2G00820)-RELATED"/>
    <property type="match status" value="1"/>
</dbReference>
<dbReference type="Pfam" id="PF13472">
    <property type="entry name" value="Lipase_GDSL_2"/>
    <property type="match status" value="1"/>
</dbReference>
<keyword evidence="3" id="KW-0378">Hydrolase</keyword>
<organism evidence="3 4">
    <name type="scientific">Streptomyces neyagawaensis</name>
    <dbReference type="NCBI Taxonomy" id="42238"/>
    <lineage>
        <taxon>Bacteria</taxon>
        <taxon>Bacillati</taxon>
        <taxon>Actinomycetota</taxon>
        <taxon>Actinomycetes</taxon>
        <taxon>Kitasatosporales</taxon>
        <taxon>Streptomycetaceae</taxon>
        <taxon>Streptomyces</taxon>
    </lineage>
</organism>
<dbReference type="EMBL" id="JBEYXT010000010">
    <property type="protein sequence ID" value="MEU6800213.1"/>
    <property type="molecule type" value="Genomic_DNA"/>
</dbReference>
<dbReference type="CDD" id="cd01832">
    <property type="entry name" value="SGNH_hydrolase_like_1"/>
    <property type="match status" value="1"/>
</dbReference>
<evidence type="ECO:0000259" key="2">
    <source>
        <dbReference type="Pfam" id="PF13472"/>
    </source>
</evidence>
<gene>
    <name evidence="3" type="ORF">ABZ931_04220</name>
</gene>
<dbReference type="InterPro" id="IPR013830">
    <property type="entry name" value="SGNH_hydro"/>
</dbReference>
<feature type="domain" description="SGNH hydrolase-type esterase" evidence="2">
    <location>
        <begin position="11"/>
        <end position="183"/>
    </location>
</feature>
<protein>
    <submittedName>
        <fullName evidence="3">SGNH/GDSL hydrolase family protein</fullName>
        <ecNumber evidence="3">3.1.-.-</ecNumber>
    </submittedName>
</protein>
<dbReference type="Gene3D" id="3.40.50.1110">
    <property type="entry name" value="SGNH hydrolase"/>
    <property type="match status" value="1"/>
</dbReference>
<accession>A0ABV3ASQ1</accession>
<dbReference type="RefSeq" id="WP_359690688.1">
    <property type="nucleotide sequence ID" value="NZ_JBEYXT010000010.1"/>
</dbReference>
<evidence type="ECO:0000256" key="1">
    <source>
        <dbReference type="SAM" id="MobiDB-lite"/>
    </source>
</evidence>
<name>A0ABV3ASQ1_9ACTN</name>
<dbReference type="InterPro" id="IPR053140">
    <property type="entry name" value="GDSL_Rv0518-like"/>
</dbReference>